<dbReference type="EMBL" id="VDMO01000026">
    <property type="protein sequence ID" value="TNM67952.1"/>
    <property type="molecule type" value="Genomic_DNA"/>
</dbReference>
<evidence type="ECO:0000313" key="2">
    <source>
        <dbReference type="EMBL" id="MBB6018370.1"/>
    </source>
</evidence>
<dbReference type="GO" id="GO:0003678">
    <property type="term" value="F:DNA helicase activity"/>
    <property type="evidence" value="ECO:0007669"/>
    <property type="project" value="UniProtKB-EC"/>
</dbReference>
<reference evidence="2 5" key="2">
    <citation type="submission" date="2020-08" db="EMBL/GenBank/DDBJ databases">
        <title>Genomic Encyclopedia of Type Strains, Phase IV (KMG-IV): sequencing the most valuable type-strain genomes for metagenomic binning, comparative biology and taxonomic classification.</title>
        <authorList>
            <person name="Goeker M."/>
        </authorList>
    </citation>
    <scope>NUCLEOTIDE SEQUENCE [LARGE SCALE GENOMIC DNA]</scope>
    <source>
        <strain evidence="2 5">DSM 12027</strain>
    </source>
</reference>
<dbReference type="InterPro" id="IPR036388">
    <property type="entry name" value="WH-like_DNA-bd_sf"/>
</dbReference>
<evidence type="ECO:0000313" key="5">
    <source>
        <dbReference type="Proteomes" id="UP000629870"/>
    </source>
</evidence>
<dbReference type="OrthoDB" id="9807907at2"/>
<dbReference type="Gene3D" id="3.30.565.60">
    <property type="match status" value="1"/>
</dbReference>
<name>A0A5C4XXQ4_9DEIO</name>
<dbReference type="Proteomes" id="UP000313988">
    <property type="component" value="Unassembled WGS sequence"/>
</dbReference>
<dbReference type="RefSeq" id="WP_139404509.1">
    <property type="nucleotide sequence ID" value="NZ_JACHEW010000028.1"/>
</dbReference>
<keyword evidence="2" id="KW-0347">Helicase</keyword>
<comment type="caution">
    <text evidence="3">The sequence shown here is derived from an EMBL/GenBank/DDBJ whole genome shotgun (WGS) entry which is preliminary data.</text>
</comment>
<dbReference type="Pfam" id="PF13749">
    <property type="entry name" value="HATPase_c_4"/>
    <property type="match status" value="1"/>
</dbReference>
<dbReference type="InterPro" id="IPR038461">
    <property type="entry name" value="Schlafen_AlbA_2_dom_sf"/>
</dbReference>
<proteinExistence type="predicted"/>
<dbReference type="Pfam" id="PF04326">
    <property type="entry name" value="SLFN_AlbA_2"/>
    <property type="match status" value="1"/>
</dbReference>
<dbReference type="PANTHER" id="PTHR30595">
    <property type="entry name" value="GLPR-RELATED TRANSCRIPTIONAL REPRESSOR"/>
    <property type="match status" value="1"/>
</dbReference>
<dbReference type="Proteomes" id="UP000629870">
    <property type="component" value="Unassembled WGS sequence"/>
</dbReference>
<dbReference type="InterPro" id="IPR038475">
    <property type="entry name" value="RecG_C_sf"/>
</dbReference>
<dbReference type="InterPro" id="IPR007421">
    <property type="entry name" value="Schlafen_AlbA_2_dom"/>
</dbReference>
<accession>A0A5C4XXQ4</accession>
<gene>
    <name evidence="3" type="ORF">FHR04_17400</name>
    <name evidence="2" type="ORF">HNQ04_003648</name>
</gene>
<dbReference type="GO" id="GO:0016787">
    <property type="term" value="F:hydrolase activity"/>
    <property type="evidence" value="ECO:0007669"/>
    <property type="project" value="UniProtKB-KW"/>
</dbReference>
<organism evidence="3 4">
    <name type="scientific">Deinococcus radiopugnans ATCC 19172</name>
    <dbReference type="NCBI Taxonomy" id="585398"/>
    <lineage>
        <taxon>Bacteria</taxon>
        <taxon>Thermotogati</taxon>
        <taxon>Deinococcota</taxon>
        <taxon>Deinococci</taxon>
        <taxon>Deinococcales</taxon>
        <taxon>Deinococcaceae</taxon>
        <taxon>Deinococcus</taxon>
    </lineage>
</organism>
<evidence type="ECO:0000313" key="3">
    <source>
        <dbReference type="EMBL" id="TNM67952.1"/>
    </source>
</evidence>
<keyword evidence="2" id="KW-0378">Hydrolase</keyword>
<sequence>MEKTAVAFANADGGEIFVGIQDDKTEPDVHKRWIGLSDIEDYNPHIAVLSHLSPTIPFRIKFYCCPDFNESIILMINIDKSNAVHKTSAQEVYVRQSAQNQKLTDIQRIISLSYSKGATTFEDEILPNCPPEIVAESKAVAEMLAEINSNLDGIEYLLNQNLLRSDDFSPTVASVLLFADEPPSYMTRLCSVKVVRYETREDDPERDHLKDIFTIEGSSYKLIYKIIDKIAEVLSGIQIWTTHGLKPVDYPKEAVWEIVVNAIIHRDYSISDHVQVKIFNDRIEIISPGKLPGFVNVENILDQRFSRNPRIVRQLARYKNPPNKDMGEGLDTAFQKMKEWKLKDPIIEELANSVMVTIPHAPLATPEQAILEFLENNESIKNAQARDLTGIRSENSVKNVFYRLRDAGRIERVPGLLGSSAAWQIKK</sequence>
<keyword evidence="5" id="KW-1185">Reference proteome</keyword>
<evidence type="ECO:0000313" key="4">
    <source>
        <dbReference type="Proteomes" id="UP000313988"/>
    </source>
</evidence>
<keyword evidence="2" id="KW-0547">Nucleotide-binding</keyword>
<keyword evidence="2" id="KW-0067">ATP-binding</keyword>
<protein>
    <submittedName>
        <fullName evidence="2">ATP-dependent DNA helicase RecG</fullName>
        <ecNumber evidence="2">3.6.4.12</ecNumber>
    </submittedName>
    <submittedName>
        <fullName evidence="3">Transcriptional regulator</fullName>
    </submittedName>
</protein>
<dbReference type="EMBL" id="JACHEW010000028">
    <property type="protein sequence ID" value="MBB6018370.1"/>
    <property type="molecule type" value="Genomic_DNA"/>
</dbReference>
<dbReference type="Gene3D" id="1.10.10.10">
    <property type="entry name" value="Winged helix-like DNA-binding domain superfamily/Winged helix DNA-binding domain"/>
    <property type="match status" value="1"/>
</dbReference>
<reference evidence="3 4" key="1">
    <citation type="submission" date="2019-06" db="EMBL/GenBank/DDBJ databases">
        <title>Genome sequence of Deinococcus radiopugnans ATCC 19172.</title>
        <authorList>
            <person name="Maclea K.S."/>
            <person name="Maynard C.R."/>
        </authorList>
    </citation>
    <scope>NUCLEOTIDE SEQUENCE [LARGE SCALE GENOMIC DNA]</scope>
    <source>
        <strain evidence="3 4">ATCC 19172</strain>
    </source>
</reference>
<dbReference type="AlphaFoldDB" id="A0A5C4XXQ4"/>
<feature type="domain" description="Schlafen AlbA-2" evidence="1">
    <location>
        <begin position="2"/>
        <end position="103"/>
    </location>
</feature>
<dbReference type="EC" id="3.6.4.12" evidence="2"/>
<evidence type="ECO:0000259" key="1">
    <source>
        <dbReference type="Pfam" id="PF04326"/>
    </source>
</evidence>
<dbReference type="PANTHER" id="PTHR30595:SF6">
    <property type="entry name" value="SCHLAFEN ALBA-2 DOMAIN-CONTAINING PROTEIN"/>
    <property type="match status" value="1"/>
</dbReference>
<dbReference type="Gene3D" id="3.30.950.30">
    <property type="entry name" value="Schlafen, AAA domain"/>
    <property type="match status" value="1"/>
</dbReference>